<dbReference type="InterPro" id="IPR029016">
    <property type="entry name" value="GAF-like_dom_sf"/>
</dbReference>
<protein>
    <recommendedName>
        <fullName evidence="2">histidine kinase</fullName>
        <ecNumber evidence="2">2.7.13.3</ecNumber>
    </recommendedName>
</protein>
<evidence type="ECO:0000256" key="1">
    <source>
        <dbReference type="ARBA" id="ARBA00000085"/>
    </source>
</evidence>
<dbReference type="SMART" id="SM00065">
    <property type="entry name" value="GAF"/>
    <property type="match status" value="1"/>
</dbReference>
<dbReference type="PANTHER" id="PTHR43642:SF1">
    <property type="entry name" value="HYBRID SIGNAL TRANSDUCTION HISTIDINE KINASE G"/>
    <property type="match status" value="1"/>
</dbReference>
<dbReference type="PRINTS" id="PR00344">
    <property type="entry name" value="BCTRLSENSOR"/>
</dbReference>
<gene>
    <name evidence="6" type="ORF">GCT13_39015</name>
</gene>
<dbReference type="SUPFAM" id="SSF52540">
    <property type="entry name" value="P-loop containing nucleoside triphosphate hydrolases"/>
    <property type="match status" value="1"/>
</dbReference>
<dbReference type="InterPro" id="IPR004358">
    <property type="entry name" value="Sig_transdc_His_kin-like_C"/>
</dbReference>
<dbReference type="InterPro" id="IPR008266">
    <property type="entry name" value="Tyr_kinase_AS"/>
</dbReference>
<dbReference type="SMART" id="SM00220">
    <property type="entry name" value="S_TKc"/>
    <property type="match status" value="1"/>
</dbReference>
<dbReference type="Gene3D" id="1.10.287.130">
    <property type="match status" value="1"/>
</dbReference>
<dbReference type="SUPFAM" id="SSF55874">
    <property type="entry name" value="ATPase domain of HSP90 chaperone/DNA topoisomerase II/histidine kinase"/>
    <property type="match status" value="1"/>
</dbReference>
<organism evidence="6 7">
    <name type="scientific">Paraburkholderia franconis</name>
    <dbReference type="NCBI Taxonomy" id="2654983"/>
    <lineage>
        <taxon>Bacteria</taxon>
        <taxon>Pseudomonadati</taxon>
        <taxon>Pseudomonadota</taxon>
        <taxon>Betaproteobacteria</taxon>
        <taxon>Burkholderiales</taxon>
        <taxon>Burkholderiaceae</taxon>
        <taxon>Paraburkholderia</taxon>
    </lineage>
</organism>
<comment type="catalytic activity">
    <reaction evidence="1">
        <text>ATP + protein L-histidine = ADP + protein N-phospho-L-histidine.</text>
        <dbReference type="EC" id="2.7.13.3"/>
    </reaction>
</comment>
<dbReference type="InterPro" id="IPR036097">
    <property type="entry name" value="HisK_dim/P_sf"/>
</dbReference>
<evidence type="ECO:0000313" key="6">
    <source>
        <dbReference type="EMBL" id="MPW22647.1"/>
    </source>
</evidence>
<dbReference type="EC" id="2.7.13.3" evidence="2"/>
<dbReference type="Gene3D" id="3.30.450.40">
    <property type="match status" value="1"/>
</dbReference>
<dbReference type="PROSITE" id="PS50011">
    <property type="entry name" value="PROTEIN_KINASE_DOM"/>
    <property type="match status" value="1"/>
</dbReference>
<accession>A0A7X1TKF0</accession>
<dbReference type="SMART" id="SM00388">
    <property type="entry name" value="HisKA"/>
    <property type="match status" value="1"/>
</dbReference>
<dbReference type="InterPro" id="IPR011009">
    <property type="entry name" value="Kinase-like_dom_sf"/>
</dbReference>
<reference evidence="6 7" key="1">
    <citation type="submission" date="2019-10" db="EMBL/GenBank/DDBJ databases">
        <title>Paraburkholderia sp. isolated from nodules of Mimosa pudica from Brazilian Atlantic Forest soils.</title>
        <authorList>
            <person name="Paulitsch F."/>
            <person name="Hungria M."/>
            <person name="Dall'Agnol R."/>
        </authorList>
    </citation>
    <scope>NUCLEOTIDE SEQUENCE [LARGE SCALE GENOMIC DNA]</scope>
    <source>
        <strain evidence="6 7">CNPSo 3157</strain>
    </source>
</reference>
<dbReference type="Pfam" id="PF13191">
    <property type="entry name" value="AAA_16"/>
    <property type="match status" value="1"/>
</dbReference>
<dbReference type="PROSITE" id="PS50109">
    <property type="entry name" value="HIS_KIN"/>
    <property type="match status" value="1"/>
</dbReference>
<dbReference type="Gene3D" id="1.10.510.10">
    <property type="entry name" value="Transferase(Phosphotransferase) domain 1"/>
    <property type="match status" value="1"/>
</dbReference>
<dbReference type="InterPro" id="IPR003018">
    <property type="entry name" value="GAF"/>
</dbReference>
<feature type="domain" description="Protein kinase" evidence="4">
    <location>
        <begin position="1"/>
        <end position="260"/>
    </location>
</feature>
<dbReference type="GO" id="GO:0000155">
    <property type="term" value="F:phosphorelay sensor kinase activity"/>
    <property type="evidence" value="ECO:0007669"/>
    <property type="project" value="InterPro"/>
</dbReference>
<dbReference type="CDD" id="cd00082">
    <property type="entry name" value="HisKA"/>
    <property type="match status" value="1"/>
</dbReference>
<dbReference type="Pfam" id="PF00069">
    <property type="entry name" value="Pkinase"/>
    <property type="match status" value="1"/>
</dbReference>
<evidence type="ECO:0000256" key="3">
    <source>
        <dbReference type="ARBA" id="ARBA00022553"/>
    </source>
</evidence>
<dbReference type="PANTHER" id="PTHR43642">
    <property type="entry name" value="HYBRID SIGNAL TRANSDUCTION HISTIDINE KINASE G"/>
    <property type="match status" value="1"/>
</dbReference>
<feature type="domain" description="Histidine kinase" evidence="5">
    <location>
        <begin position="1484"/>
        <end position="1699"/>
    </location>
</feature>
<dbReference type="EMBL" id="WHNP01000073">
    <property type="protein sequence ID" value="MPW22647.1"/>
    <property type="molecule type" value="Genomic_DNA"/>
</dbReference>
<dbReference type="SUPFAM" id="SSF55781">
    <property type="entry name" value="GAF domain-like"/>
    <property type="match status" value="1"/>
</dbReference>
<proteinExistence type="predicted"/>
<evidence type="ECO:0000259" key="5">
    <source>
        <dbReference type="PROSITE" id="PS50109"/>
    </source>
</evidence>
<dbReference type="SUPFAM" id="SSF56112">
    <property type="entry name" value="Protein kinase-like (PK-like)"/>
    <property type="match status" value="1"/>
</dbReference>
<dbReference type="Proteomes" id="UP000484381">
    <property type="component" value="Unassembled WGS sequence"/>
</dbReference>
<name>A0A7X1TKF0_9BURK</name>
<dbReference type="GO" id="GO:0005524">
    <property type="term" value="F:ATP binding"/>
    <property type="evidence" value="ECO:0007669"/>
    <property type="project" value="InterPro"/>
</dbReference>
<evidence type="ECO:0000259" key="4">
    <source>
        <dbReference type="PROSITE" id="PS50011"/>
    </source>
</evidence>
<dbReference type="Pfam" id="PF01590">
    <property type="entry name" value="GAF"/>
    <property type="match status" value="1"/>
</dbReference>
<dbReference type="InterPro" id="IPR036890">
    <property type="entry name" value="HATPase_C_sf"/>
</dbReference>
<dbReference type="InterPro" id="IPR053159">
    <property type="entry name" value="Hybrid_Histidine_Kinase"/>
</dbReference>
<evidence type="ECO:0000256" key="2">
    <source>
        <dbReference type="ARBA" id="ARBA00012438"/>
    </source>
</evidence>
<dbReference type="InterPro" id="IPR003594">
    <property type="entry name" value="HATPase_dom"/>
</dbReference>
<dbReference type="SUPFAM" id="SSF47384">
    <property type="entry name" value="Homodimeric domain of signal transducing histidine kinase"/>
    <property type="match status" value="1"/>
</dbReference>
<dbReference type="Gene3D" id="3.40.50.300">
    <property type="entry name" value="P-loop containing nucleotide triphosphate hydrolases"/>
    <property type="match status" value="1"/>
</dbReference>
<dbReference type="SMART" id="SM00387">
    <property type="entry name" value="HATPase_c"/>
    <property type="match status" value="1"/>
</dbReference>
<keyword evidence="7" id="KW-1185">Reference proteome</keyword>
<dbReference type="Gene3D" id="3.30.565.10">
    <property type="entry name" value="Histidine kinase-like ATPase, C-terminal domain"/>
    <property type="match status" value="1"/>
</dbReference>
<keyword evidence="3" id="KW-0597">Phosphoprotein</keyword>
<dbReference type="Pfam" id="PF02518">
    <property type="entry name" value="HATPase_c"/>
    <property type="match status" value="1"/>
</dbReference>
<dbReference type="PROSITE" id="PS00109">
    <property type="entry name" value="PROTEIN_KINASE_TYR"/>
    <property type="match status" value="1"/>
</dbReference>
<dbReference type="InterPro" id="IPR000719">
    <property type="entry name" value="Prot_kinase_dom"/>
</dbReference>
<comment type="caution">
    <text evidence="6">The sequence shown here is derived from an EMBL/GenBank/DDBJ whole genome shotgun (WGS) entry which is preliminary data.</text>
</comment>
<sequence>MNEPAMLDMTLLRTGQIELYRKWSDERDSVLLAATSLDTESGKPWLLRSEHELKDALTGSWALQPLKLSHRLDQIQLTLSDPGGYVLRESCGAPLAVDQFLALAVALARSVSAMHSQGVVHQDLAPENILVNWRAGRAWLTGFGNAMVFGTSQGSVSDLSSTSLCYLAPELSGTINRPVDGRADLYSLGCILYELATGSPPVPVDDFPGAIHSHLAMLPLPVSAVRRDYPQVISQIIATLIAKDPDDRYSSAEGLLGDLLRCYAAWREQSDIEWFPIDHGNAARRLAASNRIYGRVRERDALRSAFEAVAADGRARCVALFGESGTGKSALVHDFRCTLDKKTHWFGAGKCERVEDATPYGCIAMALQDLLCKKLRDEGQEFSAWSRKLRSALGSSIGLLHTLLPDLDLVVDDLPRAAGKSAPSDRDGLFDVVCKFIRCFSADRRPLVLFIDDLQWADRGTLEVVQGLLQSKEVCNLLFVFASRGEGLHEAQHVRTLLACSSVPVTEITLGPLAFVDLNRLVSDILSCSPDTSVPLSTLIQRKTGANPLFVVRFISMLLEEGIIWFDRANLSWRWDLSKARATNCTSNMAELHLEKLETLPAATLNLLRCMACLGDVISARMLAFAADIEEHSVYTLFIEAEHAGLVRQNTSEYAFLHDRIREATYNTLVRDQRHKEMHVTVGKRLARVLPEQREFLLAAANQLNLGADLILDCDERLNGARVNLDAAIIAKSAADYHAAIQYLRAAALFLRDIEGSTIRELIEFHRAECEFLTADFEGAEATLERLQLSDIDVVLKSSVTRLRVALYATQGEQRIAVDIGLSYLAELGIVVSWEPDEAEVASDRAKLIEYIDRAGQHPVLQQAAIASPLWAGAIDVLGDLITPALFCNNENLVHSLAFTTALMSVDRGYCSATSYAFVHVAGILAFRFHDVERSLLFAEKALQLISDEGFNGLAECVRMSFGTLVVPWTRPIRCAQQYIKDAVKVGSDRCNWRLAAHSQRNFVSNLLFVGAPLSEVMRAAEEALIFARNAGFQMIVDAILAQLMVVSTLRGTYVQTFEAKGLESDWSETLIDGVACTSTGAFAFWVHRLQICVLFRDWDGALEAEQKATGLRGATLAHIEAADLPYYGALFRAAAVSSATEEGGREAHLRALQEHNNYLELLAQSCPDNFADRAALVAAELARVQGRTSDAQLLYERAIELSRKQEFVHNEAVALEAAANFYSARNLSVVAETLLRDARYAYLHWGAEGKAQEIESRLRLTIRLERTKPRYDAERVHLDTRAVITASHALSSEIVLSRLLEVLIGNVLEHAGAERCAVALHRRGEFRIEAEARASLGGVIHVIESRQLQDVELPLGIFMSVARTRRRVLLDDACRCGDFAEDPYVKRRGLRSVLCMPLLKQSELVGMLFVENNLISGAFSEEKTALLEVFASQAAISLENARLYADTLESNALREAAERELRESREELARVASLTTMGQLVASVTHEVSQPLVSIATSAGAALRFMRHDKPDLAEVEEALKRIQSDSTRAHDVVRSLRALVKRSAPSFSAFDLRDAVDEVLLVTKIQLEKQAIRVETNTMSGMSMVWGDKVQIQQVVLNLVVNAIEAMQEITDRERRLLLGSSTVDGCVRLVIEDTGGGIEEGSADYIFAPFVTTKSHGMGMGLPICRSIVDAHAGRLAVEPLSPHGTRFEVWLPKAGE</sequence>
<dbReference type="InterPro" id="IPR027417">
    <property type="entry name" value="P-loop_NTPase"/>
</dbReference>
<evidence type="ECO:0000313" key="7">
    <source>
        <dbReference type="Proteomes" id="UP000484381"/>
    </source>
</evidence>
<dbReference type="InterPro" id="IPR003661">
    <property type="entry name" value="HisK_dim/P_dom"/>
</dbReference>
<dbReference type="InterPro" id="IPR005467">
    <property type="entry name" value="His_kinase_dom"/>
</dbReference>
<dbReference type="InterPro" id="IPR041664">
    <property type="entry name" value="AAA_16"/>
</dbReference>